<accession>A0A7X1KUW6</accession>
<feature type="domain" description="PIN" evidence="1">
    <location>
        <begin position="4"/>
        <end position="121"/>
    </location>
</feature>
<dbReference type="RefSeq" id="WP_122480417.1">
    <property type="nucleotide sequence ID" value="NZ_JACMYH010000004.1"/>
</dbReference>
<dbReference type="EMBL" id="JACMYH010000004">
    <property type="protein sequence ID" value="MBC2679892.1"/>
    <property type="molecule type" value="Genomic_DNA"/>
</dbReference>
<reference evidence="2 3" key="1">
    <citation type="submission" date="2020-08" db="EMBL/GenBank/DDBJ databases">
        <title>Pseudomonas sp. nov.</title>
        <authorList>
            <person name="Gieschler S."/>
            <person name="Fiedler G."/>
            <person name="Brinks E."/>
            <person name="Boehnlein C."/>
            <person name="Franz C.M.A.P."/>
            <person name="Kabisch J."/>
        </authorList>
    </citation>
    <scope>NUCLEOTIDE SEQUENCE [LARGE SCALE GENOMIC DNA]</scope>
    <source>
        <strain evidence="2 3">MBT-2</strain>
    </source>
</reference>
<dbReference type="Gene3D" id="3.40.50.1010">
    <property type="entry name" value="5'-nuclease"/>
    <property type="match status" value="1"/>
</dbReference>
<gene>
    <name evidence="2" type="ORF">H7993_15960</name>
</gene>
<dbReference type="PANTHER" id="PTHR36173">
    <property type="entry name" value="RIBONUCLEASE VAPC16-RELATED"/>
    <property type="match status" value="1"/>
</dbReference>
<dbReference type="InterPro" id="IPR052919">
    <property type="entry name" value="TA_system_RNase"/>
</dbReference>
<dbReference type="PANTHER" id="PTHR36173:SF2">
    <property type="entry name" value="RIBONUCLEASE VAPC16"/>
    <property type="match status" value="1"/>
</dbReference>
<dbReference type="AlphaFoldDB" id="A0A7X1KUW6"/>
<dbReference type="CDD" id="cd09872">
    <property type="entry name" value="PIN_Sll0205-like"/>
    <property type="match status" value="1"/>
</dbReference>
<name>A0A7X1KUW6_9PSED</name>
<evidence type="ECO:0000313" key="3">
    <source>
        <dbReference type="Proteomes" id="UP000546173"/>
    </source>
</evidence>
<dbReference type="InterPro" id="IPR002716">
    <property type="entry name" value="PIN_dom"/>
</dbReference>
<dbReference type="Pfam" id="PF01850">
    <property type="entry name" value="PIN"/>
    <property type="match status" value="1"/>
</dbReference>
<protein>
    <submittedName>
        <fullName evidence="2">Type II toxin-antitoxin system VapC family toxin</fullName>
    </submittedName>
</protein>
<keyword evidence="3" id="KW-1185">Reference proteome</keyword>
<comment type="caution">
    <text evidence="2">The sequence shown here is derived from an EMBL/GenBank/DDBJ whole genome shotgun (WGS) entry which is preliminary data.</text>
</comment>
<dbReference type="Proteomes" id="UP000546173">
    <property type="component" value="Unassembled WGS sequence"/>
</dbReference>
<proteinExistence type="predicted"/>
<dbReference type="InterPro" id="IPR029060">
    <property type="entry name" value="PIN-like_dom_sf"/>
</dbReference>
<evidence type="ECO:0000259" key="1">
    <source>
        <dbReference type="Pfam" id="PF01850"/>
    </source>
</evidence>
<evidence type="ECO:0000313" key="2">
    <source>
        <dbReference type="EMBL" id="MBC2679892.1"/>
    </source>
</evidence>
<dbReference type="InterPro" id="IPR041705">
    <property type="entry name" value="PIN_Sll0205"/>
</dbReference>
<dbReference type="SUPFAM" id="SSF88723">
    <property type="entry name" value="PIN domain-like"/>
    <property type="match status" value="1"/>
</dbReference>
<organism evidence="2 3">
    <name type="scientific">Pseudomonas baltica</name>
    <dbReference type="NCBI Taxonomy" id="2762576"/>
    <lineage>
        <taxon>Bacteria</taxon>
        <taxon>Pseudomonadati</taxon>
        <taxon>Pseudomonadota</taxon>
        <taxon>Gammaproteobacteria</taxon>
        <taxon>Pseudomonadales</taxon>
        <taxon>Pseudomonadaceae</taxon>
        <taxon>Pseudomonas</taxon>
    </lineage>
</organism>
<sequence length="128" mass="14092">MKLLLDTHILIWVAKDSPMLSASARSLIGNMDHEVYFSAASLWEVAIKNGLSRSATVIDTARLRRQLLLNGYSELPITAAHGMAVEKLPPIHRDPFDRLLFAQATLESMQLLTADALLSQYGAPALHV</sequence>